<comment type="caution">
    <text evidence="1">The sequence shown here is derived from an EMBL/GenBank/DDBJ whole genome shotgun (WGS) entry which is preliminary data.</text>
</comment>
<keyword evidence="2" id="KW-1185">Reference proteome</keyword>
<reference evidence="1 2" key="1">
    <citation type="submission" date="2018-03" db="EMBL/GenBank/DDBJ databases">
        <title>Genomic Encyclopedia of Archaeal and Bacterial Type Strains, Phase II (KMG-II): from individual species to whole genera.</title>
        <authorList>
            <person name="Goeker M."/>
        </authorList>
    </citation>
    <scope>NUCLEOTIDE SEQUENCE [LARGE SCALE GENOMIC DNA]</scope>
    <source>
        <strain evidence="1 2">DSM 28354</strain>
    </source>
</reference>
<sequence>MGTFRTPQEKKRLSYQFDRRDDYMEGNKSSRKGIRWRKRWVNQTYRHHIKRILRSPIDQTNTDIVENQLAETRRPLWRKTPHRPLGLYLYERGKIELAKVENLTFRVHDEGPLFGSNHYD</sequence>
<gene>
    <name evidence="1" type="ORF">CLV58_107160</name>
</gene>
<proteinExistence type="predicted"/>
<accession>A0A2T0T324</accession>
<dbReference type="Proteomes" id="UP000238375">
    <property type="component" value="Unassembled WGS sequence"/>
</dbReference>
<dbReference type="AlphaFoldDB" id="A0A2T0T324"/>
<dbReference type="EMBL" id="PVTE01000007">
    <property type="protein sequence ID" value="PRY40066.1"/>
    <property type="molecule type" value="Genomic_DNA"/>
</dbReference>
<evidence type="ECO:0000313" key="2">
    <source>
        <dbReference type="Proteomes" id="UP000238375"/>
    </source>
</evidence>
<name>A0A2T0T324_9BACT</name>
<organism evidence="1 2">
    <name type="scientific">Spirosoma oryzae</name>
    <dbReference type="NCBI Taxonomy" id="1469603"/>
    <lineage>
        <taxon>Bacteria</taxon>
        <taxon>Pseudomonadati</taxon>
        <taxon>Bacteroidota</taxon>
        <taxon>Cytophagia</taxon>
        <taxon>Cytophagales</taxon>
        <taxon>Cytophagaceae</taxon>
        <taxon>Spirosoma</taxon>
    </lineage>
</organism>
<protein>
    <submittedName>
        <fullName evidence="1">Uncharacterized protein</fullName>
    </submittedName>
</protein>
<evidence type="ECO:0000313" key="1">
    <source>
        <dbReference type="EMBL" id="PRY40066.1"/>
    </source>
</evidence>